<gene>
    <name evidence="2" type="ORF">EG68_06001</name>
</gene>
<dbReference type="PANTHER" id="PTHR23048:SF0">
    <property type="entry name" value="CALMODULIN LIKE 3"/>
    <property type="match status" value="1"/>
</dbReference>
<evidence type="ECO:0000313" key="2">
    <source>
        <dbReference type="EMBL" id="KAF7258711.1"/>
    </source>
</evidence>
<evidence type="ECO:0000313" key="3">
    <source>
        <dbReference type="Proteomes" id="UP000822476"/>
    </source>
</evidence>
<dbReference type="PANTHER" id="PTHR23048">
    <property type="entry name" value="MYOSIN LIGHT CHAIN 1, 3"/>
    <property type="match status" value="1"/>
</dbReference>
<dbReference type="InterPro" id="IPR050230">
    <property type="entry name" value="CALM/Myosin/TropC-like"/>
</dbReference>
<dbReference type="Proteomes" id="UP000822476">
    <property type="component" value="Unassembled WGS sequence"/>
</dbReference>
<protein>
    <submittedName>
        <fullName evidence="2">Troponin C skeletal muscle</fullName>
    </submittedName>
</protein>
<name>A0A8S9Z0L0_9TREM</name>
<dbReference type="OrthoDB" id="435273at2759"/>
<evidence type="ECO:0000256" key="1">
    <source>
        <dbReference type="ARBA" id="ARBA00022737"/>
    </source>
</evidence>
<reference evidence="2" key="1">
    <citation type="submission" date="2019-07" db="EMBL/GenBank/DDBJ databases">
        <title>Annotation for the trematode Paragonimus miyazaki's.</title>
        <authorList>
            <person name="Choi Y.-J."/>
        </authorList>
    </citation>
    <scope>NUCLEOTIDE SEQUENCE</scope>
    <source>
        <strain evidence="2">Japan</strain>
    </source>
</reference>
<accession>A0A8S9Z0L0</accession>
<dbReference type="Gene3D" id="1.10.238.10">
    <property type="entry name" value="EF-hand"/>
    <property type="match status" value="1"/>
</dbReference>
<sequence length="167" mass="18917">MEIRKLYDSLTSARSRKVPLTQICKTLQLLGQCPTQATIKTIFDAYTPQDQPENVAPTVDLEAFTDILNEYSSSRDERFAQLNEAFLYFDKQESGVIESEALREKLLTVGDCLNEKEANEFFKEANPGTDGKLPYDAFVLRLVDAFPRPQSKRSSGRQSVKKGRSKK</sequence>
<dbReference type="SUPFAM" id="SSF47473">
    <property type="entry name" value="EF-hand"/>
    <property type="match status" value="1"/>
</dbReference>
<dbReference type="InterPro" id="IPR011992">
    <property type="entry name" value="EF-hand-dom_pair"/>
</dbReference>
<dbReference type="AlphaFoldDB" id="A0A8S9Z0L0"/>
<proteinExistence type="predicted"/>
<organism evidence="2 3">
    <name type="scientific">Paragonimus skrjabini miyazakii</name>
    <dbReference type="NCBI Taxonomy" id="59628"/>
    <lineage>
        <taxon>Eukaryota</taxon>
        <taxon>Metazoa</taxon>
        <taxon>Spiralia</taxon>
        <taxon>Lophotrochozoa</taxon>
        <taxon>Platyhelminthes</taxon>
        <taxon>Trematoda</taxon>
        <taxon>Digenea</taxon>
        <taxon>Plagiorchiida</taxon>
        <taxon>Troglotremata</taxon>
        <taxon>Troglotrematidae</taxon>
        <taxon>Paragonimus</taxon>
    </lineage>
</organism>
<keyword evidence="3" id="KW-1185">Reference proteome</keyword>
<comment type="caution">
    <text evidence="2">The sequence shown here is derived from an EMBL/GenBank/DDBJ whole genome shotgun (WGS) entry which is preliminary data.</text>
</comment>
<dbReference type="GO" id="GO:0016460">
    <property type="term" value="C:myosin II complex"/>
    <property type="evidence" value="ECO:0007669"/>
    <property type="project" value="TreeGrafter"/>
</dbReference>
<keyword evidence="1" id="KW-0677">Repeat</keyword>
<dbReference type="EMBL" id="JTDE01001569">
    <property type="protein sequence ID" value="KAF7258711.1"/>
    <property type="molecule type" value="Genomic_DNA"/>
</dbReference>